<accession>A0A2T6C9L6</accession>
<dbReference type="Proteomes" id="UP000244240">
    <property type="component" value="Unassembled WGS sequence"/>
</dbReference>
<sequence>MSTVLETPMDKGPFMGLCPCQLKGSDTLAFLIWFLIWWFIGLLLIDWKHWRNGYPTALIASLGSFLLDTISIGGRRGFWSYQDPFLDGLWPNIILNLSLYPVGAWIYVQRFPRKKTHQWLWILLGAMILLIIELHLKLFGYMSYHNGWNMLYSALTNVFLLLMLRLHHLKVEQET</sequence>
<feature type="transmembrane region" description="Helical" evidence="1">
    <location>
        <begin position="27"/>
        <end position="45"/>
    </location>
</feature>
<feature type="transmembrane region" description="Helical" evidence="1">
    <location>
        <begin position="120"/>
        <end position="142"/>
    </location>
</feature>
<feature type="transmembrane region" description="Helical" evidence="1">
    <location>
        <begin position="57"/>
        <end position="77"/>
    </location>
</feature>
<dbReference type="InterPro" id="IPR048147">
    <property type="entry name" value="CBO0543-like"/>
</dbReference>
<keyword evidence="1" id="KW-1133">Transmembrane helix</keyword>
<evidence type="ECO:0000313" key="2">
    <source>
        <dbReference type="EMBL" id="PTX64973.1"/>
    </source>
</evidence>
<gene>
    <name evidence="2" type="ORF">C8P63_101195</name>
</gene>
<name>A0A2T6C9L6_9BACL</name>
<dbReference type="EMBL" id="QBKR01000001">
    <property type="protein sequence ID" value="PTX64973.1"/>
    <property type="molecule type" value="Genomic_DNA"/>
</dbReference>
<dbReference type="NCBIfam" id="NF041644">
    <property type="entry name" value="CBO0543_fam"/>
    <property type="match status" value="1"/>
</dbReference>
<keyword evidence="1" id="KW-0472">Membrane</keyword>
<proteinExistence type="predicted"/>
<protein>
    <submittedName>
        <fullName evidence="2">Uncharacterized protein</fullName>
    </submittedName>
</protein>
<keyword evidence="1" id="KW-0812">Transmembrane</keyword>
<reference evidence="2 3" key="1">
    <citation type="submission" date="2018-04" db="EMBL/GenBank/DDBJ databases">
        <title>Genomic Encyclopedia of Archaeal and Bacterial Type Strains, Phase II (KMG-II): from individual species to whole genera.</title>
        <authorList>
            <person name="Goeker M."/>
        </authorList>
    </citation>
    <scope>NUCLEOTIDE SEQUENCE [LARGE SCALE GENOMIC DNA]</scope>
    <source>
        <strain evidence="2 3">DSM 45787</strain>
    </source>
</reference>
<comment type="caution">
    <text evidence="2">The sequence shown here is derived from an EMBL/GenBank/DDBJ whole genome shotgun (WGS) entry which is preliminary data.</text>
</comment>
<feature type="transmembrane region" description="Helical" evidence="1">
    <location>
        <begin position="148"/>
        <end position="166"/>
    </location>
</feature>
<evidence type="ECO:0000256" key="1">
    <source>
        <dbReference type="SAM" id="Phobius"/>
    </source>
</evidence>
<feature type="transmembrane region" description="Helical" evidence="1">
    <location>
        <begin position="89"/>
        <end position="108"/>
    </location>
</feature>
<dbReference type="AlphaFoldDB" id="A0A2T6C9L6"/>
<evidence type="ECO:0000313" key="3">
    <source>
        <dbReference type="Proteomes" id="UP000244240"/>
    </source>
</evidence>
<organism evidence="2 3">
    <name type="scientific">Melghirimyces profundicolus</name>
    <dbReference type="NCBI Taxonomy" id="1242148"/>
    <lineage>
        <taxon>Bacteria</taxon>
        <taxon>Bacillati</taxon>
        <taxon>Bacillota</taxon>
        <taxon>Bacilli</taxon>
        <taxon>Bacillales</taxon>
        <taxon>Thermoactinomycetaceae</taxon>
        <taxon>Melghirimyces</taxon>
    </lineage>
</organism>
<keyword evidence="3" id="KW-1185">Reference proteome</keyword>